<comment type="caution">
    <text evidence="2">The sequence shown here is derived from an EMBL/GenBank/DDBJ whole genome shotgun (WGS) entry which is preliminary data.</text>
</comment>
<dbReference type="PANTHER" id="PTHR42852:SF17">
    <property type="entry name" value="THIOREDOXIN-LIKE PROTEIN HI_1115"/>
    <property type="match status" value="1"/>
</dbReference>
<evidence type="ECO:0000313" key="2">
    <source>
        <dbReference type="EMBL" id="PHQ29868.1"/>
    </source>
</evidence>
<dbReference type="SUPFAM" id="SSF52833">
    <property type="entry name" value="Thioredoxin-like"/>
    <property type="match status" value="1"/>
</dbReference>
<sequence length="206" mass="22994">MKAHQKKSLKYLLIIAAILVLYFSGMLTPITATVQRGLLMTGIFNPSLNEVPDNTNKTVVKGTNTPKVVPGDMADLDVQFFNEAGELINLKAMPQQPYFINFWATWCPPCIAEMPGIAELYADKKDSVNFVLVSFDTDFEKAKAFKAKKGYDFPIYRVAYDLPAMYNTGSLPTTIVIDARGRLALSHMGIANYDTADFRTYLESLK</sequence>
<dbReference type="OrthoDB" id="9815205at2"/>
<gene>
    <name evidence="2" type="ORF">CJ305_07825</name>
</gene>
<dbReference type="PROSITE" id="PS51352">
    <property type="entry name" value="THIOREDOXIN_2"/>
    <property type="match status" value="1"/>
</dbReference>
<organism evidence="2 3">
    <name type="scientific">Leeuwenhoekiella nanhaiensis</name>
    <dbReference type="NCBI Taxonomy" id="1655491"/>
    <lineage>
        <taxon>Bacteria</taxon>
        <taxon>Pseudomonadati</taxon>
        <taxon>Bacteroidota</taxon>
        <taxon>Flavobacteriia</taxon>
        <taxon>Flavobacteriales</taxon>
        <taxon>Flavobacteriaceae</taxon>
        <taxon>Leeuwenhoekiella</taxon>
    </lineage>
</organism>
<dbReference type="GO" id="GO:0016491">
    <property type="term" value="F:oxidoreductase activity"/>
    <property type="evidence" value="ECO:0007669"/>
    <property type="project" value="InterPro"/>
</dbReference>
<protein>
    <recommendedName>
        <fullName evidence="1">Thioredoxin domain-containing protein</fullName>
    </recommendedName>
</protein>
<evidence type="ECO:0000313" key="3">
    <source>
        <dbReference type="Proteomes" id="UP000229433"/>
    </source>
</evidence>
<dbReference type="AlphaFoldDB" id="A0A2G1VSW0"/>
<dbReference type="Proteomes" id="UP000229433">
    <property type="component" value="Unassembled WGS sequence"/>
</dbReference>
<dbReference type="PANTHER" id="PTHR42852">
    <property type="entry name" value="THIOL:DISULFIDE INTERCHANGE PROTEIN DSBE"/>
    <property type="match status" value="1"/>
</dbReference>
<dbReference type="RefSeq" id="WP_099645709.1">
    <property type="nucleotide sequence ID" value="NZ_KZ319289.1"/>
</dbReference>
<proteinExistence type="predicted"/>
<accession>A0A2G1VSW0</accession>
<dbReference type="Pfam" id="PF08534">
    <property type="entry name" value="Redoxin"/>
    <property type="match status" value="1"/>
</dbReference>
<dbReference type="InterPro" id="IPR036249">
    <property type="entry name" value="Thioredoxin-like_sf"/>
</dbReference>
<evidence type="ECO:0000259" key="1">
    <source>
        <dbReference type="PROSITE" id="PS51352"/>
    </source>
</evidence>
<dbReference type="InterPro" id="IPR013766">
    <property type="entry name" value="Thioredoxin_domain"/>
</dbReference>
<dbReference type="CDD" id="cd02966">
    <property type="entry name" value="TlpA_like_family"/>
    <property type="match status" value="1"/>
</dbReference>
<keyword evidence="3" id="KW-1185">Reference proteome</keyword>
<dbReference type="InterPro" id="IPR013740">
    <property type="entry name" value="Redoxin"/>
</dbReference>
<dbReference type="EMBL" id="NQXA01000003">
    <property type="protein sequence ID" value="PHQ29868.1"/>
    <property type="molecule type" value="Genomic_DNA"/>
</dbReference>
<dbReference type="InterPro" id="IPR050553">
    <property type="entry name" value="Thioredoxin_ResA/DsbE_sf"/>
</dbReference>
<feature type="domain" description="Thioredoxin" evidence="1">
    <location>
        <begin position="45"/>
        <end position="206"/>
    </location>
</feature>
<reference evidence="2 3" key="1">
    <citation type="submission" date="2017-08" db="EMBL/GenBank/DDBJ databases">
        <title>The whole genome shortgun sequences of strain Leeuwenhoekiella nanhaiensis G18 from the South China Sea.</title>
        <authorList>
            <person name="Liu Q."/>
        </authorList>
    </citation>
    <scope>NUCLEOTIDE SEQUENCE [LARGE SCALE GENOMIC DNA]</scope>
    <source>
        <strain evidence="2 3">G18</strain>
    </source>
</reference>
<name>A0A2G1VSW0_9FLAO</name>
<dbReference type="Gene3D" id="3.40.30.10">
    <property type="entry name" value="Glutaredoxin"/>
    <property type="match status" value="1"/>
</dbReference>